<name>A0A154L936_9PROT</name>
<dbReference type="SUPFAM" id="SSF51161">
    <property type="entry name" value="Trimeric LpxA-like enzymes"/>
    <property type="match status" value="1"/>
</dbReference>
<dbReference type="NCBIfam" id="NF002060">
    <property type="entry name" value="PRK00892.1"/>
    <property type="match status" value="1"/>
</dbReference>
<dbReference type="InterPro" id="IPR020573">
    <property type="entry name" value="UDP_GlcNAc_AcTrfase_non-rep"/>
</dbReference>
<comment type="subunit">
    <text evidence="7">Homotrimer.</text>
</comment>
<dbReference type="AlphaFoldDB" id="A0A154L936"/>
<evidence type="ECO:0000313" key="9">
    <source>
        <dbReference type="EMBL" id="KZB67937.1"/>
    </source>
</evidence>
<dbReference type="Pfam" id="PF04613">
    <property type="entry name" value="LpxD"/>
    <property type="match status" value="1"/>
</dbReference>
<dbReference type="InterPro" id="IPR011004">
    <property type="entry name" value="Trimer_LpxA-like_sf"/>
</dbReference>
<evidence type="ECO:0000256" key="7">
    <source>
        <dbReference type="HAMAP-Rule" id="MF_00523"/>
    </source>
</evidence>
<evidence type="ECO:0000313" key="10">
    <source>
        <dbReference type="Proteomes" id="UP000076335"/>
    </source>
</evidence>
<comment type="function">
    <text evidence="7">Catalyzes the N-acylation of UDP-3-O-acylglucosamine using 3-hydroxyacyl-ACP as the acyl donor. Is involved in the biosynthesis of lipid A, a phosphorylated glycolipid that anchors the lipopolysaccharide to the outer membrane of the cell.</text>
</comment>
<keyword evidence="2 7" id="KW-0441">Lipid A biosynthesis</keyword>
<evidence type="ECO:0000256" key="5">
    <source>
        <dbReference type="ARBA" id="ARBA00023098"/>
    </source>
</evidence>
<evidence type="ECO:0000259" key="8">
    <source>
        <dbReference type="Pfam" id="PF04613"/>
    </source>
</evidence>
<keyword evidence="3 7" id="KW-0808">Transferase</keyword>
<keyword evidence="5 7" id="KW-0443">Lipid metabolism</keyword>
<evidence type="ECO:0000256" key="1">
    <source>
        <dbReference type="ARBA" id="ARBA00022516"/>
    </source>
</evidence>
<comment type="caution">
    <text evidence="9">The sequence shown here is derived from an EMBL/GenBank/DDBJ whole genome shotgun (WGS) entry which is preliminary data.</text>
</comment>
<keyword evidence="6 7" id="KW-0012">Acyltransferase</keyword>
<dbReference type="InterPro" id="IPR001451">
    <property type="entry name" value="Hexapep"/>
</dbReference>
<comment type="pathway">
    <text evidence="7">Bacterial outer membrane biogenesis; LPS lipid A biosynthesis.</text>
</comment>
<evidence type="ECO:0000256" key="3">
    <source>
        <dbReference type="ARBA" id="ARBA00022679"/>
    </source>
</evidence>
<gene>
    <name evidence="7" type="primary">lpxD</name>
    <name evidence="9" type="ORF">AUP42_10680</name>
</gene>
<dbReference type="OrthoDB" id="9784739at2"/>
<reference evidence="9 10" key="1">
    <citation type="submission" date="2015-12" db="EMBL/GenBank/DDBJ databases">
        <title>Genome sequence of Thalassospira lucentensis MCCC 1A02072.</title>
        <authorList>
            <person name="Lu L."/>
            <person name="Lai Q."/>
            <person name="Shao Z."/>
            <person name="Qian P."/>
        </authorList>
    </citation>
    <scope>NUCLEOTIDE SEQUENCE [LARGE SCALE GENOMIC DNA]</scope>
    <source>
        <strain evidence="9 10">MCCC 1A02072</strain>
    </source>
</reference>
<dbReference type="RefSeq" id="WP_062948615.1">
    <property type="nucleotide sequence ID" value="NZ_LPVY01000003.1"/>
</dbReference>
<dbReference type="Pfam" id="PF00132">
    <property type="entry name" value="Hexapep"/>
    <property type="match status" value="2"/>
</dbReference>
<dbReference type="EMBL" id="LPVY01000003">
    <property type="protein sequence ID" value="KZB67937.1"/>
    <property type="molecule type" value="Genomic_DNA"/>
</dbReference>
<dbReference type="PANTHER" id="PTHR43378">
    <property type="entry name" value="UDP-3-O-ACYLGLUCOSAMINE N-ACYLTRANSFERASE"/>
    <property type="match status" value="1"/>
</dbReference>
<dbReference type="HAMAP" id="MF_00523">
    <property type="entry name" value="LpxD"/>
    <property type="match status" value="1"/>
</dbReference>
<feature type="domain" description="UDP-3-O-[3-hydroxymyristoyl] glucosamine N-acyltransferase non-repeat region" evidence="8">
    <location>
        <begin position="38"/>
        <end position="101"/>
    </location>
</feature>
<dbReference type="Proteomes" id="UP000076335">
    <property type="component" value="Unassembled WGS sequence"/>
</dbReference>
<comment type="similarity">
    <text evidence="7">Belongs to the transferase hexapeptide repeat family. LpxD subfamily.</text>
</comment>
<feature type="active site" description="Proton acceptor" evidence="7">
    <location>
        <position position="251"/>
    </location>
</feature>
<proteinExistence type="inferred from homology"/>
<evidence type="ECO:0000256" key="4">
    <source>
        <dbReference type="ARBA" id="ARBA00022737"/>
    </source>
</evidence>
<sequence length="339" mass="34987">MADPRFFKRKGPFSVQEIADLTGAELVNAPDPSRRFGDVSPLQNADASILSFFDNRKYLDAFVSSSAGGCFVRPEFVDRAPADMVLFTTSDPYRAYAKAATAYYPFDEANGVVSPHAVVADTARIGKGVQIDAGAVIGENCEIGDGCIIASNAVIGEGVVIGAGSRIGAGATISHCLIGNLCLIYPGVRIGQDGFGFAMGPQGHLKVPQLGRVVIGNDVEIGANSTIDRGAGPDTVIGNGCRIDNLVQIGHNVELGMGCVIVSQVGISGSTKLGNFVVAAGQAGITGHLEIGDGAKIAAQSGVMKNIGAGETVGGSPAVPVMEYHKQTVALSRLIRKKK</sequence>
<dbReference type="EC" id="2.3.1.191" evidence="7"/>
<evidence type="ECO:0000256" key="6">
    <source>
        <dbReference type="ARBA" id="ARBA00023315"/>
    </source>
</evidence>
<dbReference type="NCBIfam" id="TIGR01853">
    <property type="entry name" value="lipid_A_lpxD"/>
    <property type="match status" value="1"/>
</dbReference>
<accession>A0A154L936</accession>
<dbReference type="CDD" id="cd03352">
    <property type="entry name" value="LbH_LpxD"/>
    <property type="match status" value="1"/>
</dbReference>
<dbReference type="Gene3D" id="3.40.1390.10">
    <property type="entry name" value="MurE/MurF, N-terminal domain"/>
    <property type="match status" value="1"/>
</dbReference>
<dbReference type="PANTHER" id="PTHR43378:SF2">
    <property type="entry name" value="UDP-3-O-ACYLGLUCOSAMINE N-ACYLTRANSFERASE 1, MITOCHONDRIAL-RELATED"/>
    <property type="match status" value="1"/>
</dbReference>
<dbReference type="InterPro" id="IPR007691">
    <property type="entry name" value="LpxD"/>
</dbReference>
<comment type="catalytic activity">
    <reaction evidence="7">
        <text>a UDP-3-O-[(3R)-3-hydroxyacyl]-alpha-D-glucosamine + a (3R)-hydroxyacyl-[ACP] = a UDP-2-N,3-O-bis[(3R)-3-hydroxyacyl]-alpha-D-glucosamine + holo-[ACP] + H(+)</text>
        <dbReference type="Rhea" id="RHEA:53836"/>
        <dbReference type="Rhea" id="RHEA-COMP:9685"/>
        <dbReference type="Rhea" id="RHEA-COMP:9945"/>
        <dbReference type="ChEBI" id="CHEBI:15378"/>
        <dbReference type="ChEBI" id="CHEBI:64479"/>
        <dbReference type="ChEBI" id="CHEBI:78827"/>
        <dbReference type="ChEBI" id="CHEBI:137740"/>
        <dbReference type="ChEBI" id="CHEBI:137748"/>
        <dbReference type="EC" id="2.3.1.191"/>
    </reaction>
</comment>
<organism evidence="9 10">
    <name type="scientific">Thalassospira lucentensis</name>
    <dbReference type="NCBI Taxonomy" id="168935"/>
    <lineage>
        <taxon>Bacteria</taxon>
        <taxon>Pseudomonadati</taxon>
        <taxon>Pseudomonadota</taxon>
        <taxon>Alphaproteobacteria</taxon>
        <taxon>Rhodospirillales</taxon>
        <taxon>Thalassospiraceae</taxon>
        <taxon>Thalassospira</taxon>
    </lineage>
</organism>
<evidence type="ECO:0000256" key="2">
    <source>
        <dbReference type="ARBA" id="ARBA00022556"/>
    </source>
</evidence>
<dbReference type="GO" id="GO:0016020">
    <property type="term" value="C:membrane"/>
    <property type="evidence" value="ECO:0007669"/>
    <property type="project" value="GOC"/>
</dbReference>
<dbReference type="GO" id="GO:0016410">
    <property type="term" value="F:N-acyltransferase activity"/>
    <property type="evidence" value="ECO:0007669"/>
    <property type="project" value="InterPro"/>
</dbReference>
<dbReference type="GO" id="GO:0103118">
    <property type="term" value="F:UDP-3-O-[(3R)-3-hydroxyacyl]-glucosamine N-acyltransferase activity"/>
    <property type="evidence" value="ECO:0007669"/>
    <property type="project" value="UniProtKB-EC"/>
</dbReference>
<dbReference type="Gene3D" id="2.160.10.10">
    <property type="entry name" value="Hexapeptide repeat proteins"/>
    <property type="match status" value="1"/>
</dbReference>
<dbReference type="UniPathway" id="UPA00973"/>
<dbReference type="GO" id="GO:0009245">
    <property type="term" value="P:lipid A biosynthetic process"/>
    <property type="evidence" value="ECO:0007669"/>
    <property type="project" value="UniProtKB-UniRule"/>
</dbReference>
<keyword evidence="4 7" id="KW-0677">Repeat</keyword>
<protein>
    <recommendedName>
        <fullName evidence="7">UDP-3-O-acylglucosamine N-acyltransferase</fullName>
        <ecNumber evidence="7">2.3.1.191</ecNumber>
    </recommendedName>
</protein>
<keyword evidence="1 7" id="KW-0444">Lipid biosynthesis</keyword>